<proteinExistence type="inferred from homology"/>
<dbReference type="Proteomes" id="UP000183447">
    <property type="component" value="Unassembled WGS sequence"/>
</dbReference>
<dbReference type="AlphaFoldDB" id="A0A1K2I0J1"/>
<name>A0A1K2I0J1_9HYPH</name>
<gene>
    <name evidence="9" type="ORF">SAMN02983003_2969</name>
</gene>
<evidence type="ECO:0000256" key="5">
    <source>
        <dbReference type="ARBA" id="ARBA00022989"/>
    </source>
</evidence>
<organism evidence="9 10">
    <name type="scientific">Devosia enhydra</name>
    <dbReference type="NCBI Taxonomy" id="665118"/>
    <lineage>
        <taxon>Bacteria</taxon>
        <taxon>Pseudomonadati</taxon>
        <taxon>Pseudomonadota</taxon>
        <taxon>Alphaproteobacteria</taxon>
        <taxon>Hyphomicrobiales</taxon>
        <taxon>Devosiaceae</taxon>
        <taxon>Devosia</taxon>
    </lineage>
</organism>
<evidence type="ECO:0000313" key="9">
    <source>
        <dbReference type="EMBL" id="SFZ85799.1"/>
    </source>
</evidence>
<feature type="transmembrane region" description="Helical" evidence="8">
    <location>
        <begin position="12"/>
        <end position="29"/>
    </location>
</feature>
<feature type="transmembrane region" description="Helical" evidence="8">
    <location>
        <begin position="305"/>
        <end position="331"/>
    </location>
</feature>
<dbReference type="Pfam" id="PF09594">
    <property type="entry name" value="GT87"/>
    <property type="match status" value="1"/>
</dbReference>
<evidence type="ECO:0000256" key="3">
    <source>
        <dbReference type="ARBA" id="ARBA00022679"/>
    </source>
</evidence>
<dbReference type="OrthoDB" id="7679563at2"/>
<dbReference type="InterPro" id="IPR018584">
    <property type="entry name" value="GT87"/>
</dbReference>
<evidence type="ECO:0008006" key="11">
    <source>
        <dbReference type="Google" id="ProtNLM"/>
    </source>
</evidence>
<feature type="transmembrane region" description="Helical" evidence="8">
    <location>
        <begin position="106"/>
        <end position="127"/>
    </location>
</feature>
<dbReference type="RefSeq" id="WP_072344502.1">
    <property type="nucleotide sequence ID" value="NZ_FPKU01000002.1"/>
</dbReference>
<keyword evidence="10" id="KW-1185">Reference proteome</keyword>
<keyword evidence="6 8" id="KW-0472">Membrane</keyword>
<keyword evidence="2" id="KW-1003">Cell membrane</keyword>
<comment type="similarity">
    <text evidence="7">Belongs to the glycosyltransferase 87 family.</text>
</comment>
<dbReference type="STRING" id="665118.SAMN02983003_2969"/>
<feature type="transmembrane region" description="Helical" evidence="8">
    <location>
        <begin position="139"/>
        <end position="167"/>
    </location>
</feature>
<evidence type="ECO:0000256" key="8">
    <source>
        <dbReference type="SAM" id="Phobius"/>
    </source>
</evidence>
<dbReference type="EMBL" id="FPKU01000002">
    <property type="protein sequence ID" value="SFZ85799.1"/>
    <property type="molecule type" value="Genomic_DNA"/>
</dbReference>
<protein>
    <recommendedName>
        <fullName evidence="11">DUF2029 domain-containing protein</fullName>
    </recommendedName>
</protein>
<dbReference type="GO" id="GO:0016758">
    <property type="term" value="F:hexosyltransferase activity"/>
    <property type="evidence" value="ECO:0007669"/>
    <property type="project" value="InterPro"/>
</dbReference>
<reference evidence="9 10" key="1">
    <citation type="submission" date="2016-11" db="EMBL/GenBank/DDBJ databases">
        <authorList>
            <person name="Jaros S."/>
            <person name="Januszkiewicz K."/>
            <person name="Wedrychowicz H."/>
        </authorList>
    </citation>
    <scope>NUCLEOTIDE SEQUENCE [LARGE SCALE GENOMIC DNA]</scope>
    <source>
        <strain evidence="9 10">ATCC 23634</strain>
    </source>
</reference>
<comment type="subcellular location">
    <subcellularLocation>
        <location evidence="1">Cell membrane</location>
        <topology evidence="1">Multi-pass membrane protein</topology>
    </subcellularLocation>
</comment>
<keyword evidence="4 8" id="KW-0812">Transmembrane</keyword>
<sequence>MQQQGQGMRRALLALGILHLVWFVFSRWGETAGISGLLYADGRPVGGDFINLWTTGRLILSGRIGEIYNPEAFMAAEIAMTGAPIGLRLWAYPPHSLLLAGPFGLFSFYATLLVWSVLGLLILWLGARRFGFFPLECAVLLLSPASVLNVYYGQTGNFAAGLMLLALSSRSKSDVLPPVAAALLTIKPQAGFLLPLLWLIERRWRAILIAGGLTLGFAGLSLAIFGVPTWLSWLGETVPRLERLEKHGSGPFMTMIPSIFMGLRVVGVEGELAFLLHWAAAGLIAVFLVWRLVYVSDPRRRAALVLVGATLITPYIHNYDLGLLLAGALIVSRRLPPAPLSSATPATFLLIAWALPHLVEILGRAGIPLSPLLVLPLLLLA</sequence>
<evidence type="ECO:0000256" key="4">
    <source>
        <dbReference type="ARBA" id="ARBA00022692"/>
    </source>
</evidence>
<evidence type="ECO:0000256" key="2">
    <source>
        <dbReference type="ARBA" id="ARBA00022475"/>
    </source>
</evidence>
<dbReference type="GO" id="GO:0005886">
    <property type="term" value="C:plasma membrane"/>
    <property type="evidence" value="ECO:0007669"/>
    <property type="project" value="UniProtKB-SubCell"/>
</dbReference>
<keyword evidence="3" id="KW-0808">Transferase</keyword>
<evidence type="ECO:0000256" key="1">
    <source>
        <dbReference type="ARBA" id="ARBA00004651"/>
    </source>
</evidence>
<evidence type="ECO:0000256" key="7">
    <source>
        <dbReference type="ARBA" id="ARBA00024033"/>
    </source>
</evidence>
<feature type="transmembrane region" description="Helical" evidence="8">
    <location>
        <begin position="274"/>
        <end position="293"/>
    </location>
</feature>
<evidence type="ECO:0000313" key="10">
    <source>
        <dbReference type="Proteomes" id="UP000183447"/>
    </source>
</evidence>
<feature type="transmembrane region" description="Helical" evidence="8">
    <location>
        <begin position="179"/>
        <end position="200"/>
    </location>
</feature>
<accession>A0A1K2I0J1</accession>
<keyword evidence="5 8" id="KW-1133">Transmembrane helix</keyword>
<evidence type="ECO:0000256" key="6">
    <source>
        <dbReference type="ARBA" id="ARBA00023136"/>
    </source>
</evidence>
<feature type="transmembrane region" description="Helical" evidence="8">
    <location>
        <begin position="207"/>
        <end position="230"/>
    </location>
</feature>